<reference evidence="2" key="1">
    <citation type="journal article" date="2019" name="Int. J. Syst. Evol. Microbiol.">
        <title>The Global Catalogue of Microorganisms (GCM) 10K type strain sequencing project: providing services to taxonomists for standard genome sequencing and annotation.</title>
        <authorList>
            <consortium name="The Broad Institute Genomics Platform"/>
            <consortium name="The Broad Institute Genome Sequencing Center for Infectious Disease"/>
            <person name="Wu L."/>
            <person name="Ma J."/>
        </authorList>
    </citation>
    <scope>NUCLEOTIDE SEQUENCE [LARGE SCALE GENOMIC DNA]</scope>
    <source>
        <strain evidence="2">CCUG 57263</strain>
    </source>
</reference>
<dbReference type="RefSeq" id="WP_379291143.1">
    <property type="nucleotide sequence ID" value="NZ_JBHTIU010000094.1"/>
</dbReference>
<dbReference type="SUPFAM" id="SSF56801">
    <property type="entry name" value="Acetyl-CoA synthetase-like"/>
    <property type="match status" value="1"/>
</dbReference>
<sequence length="444" mass="51394">MNNFSRIKEPLTLLGNYMSTKYGRSWGSRRELLLWQEWQVRRHLRYVLARSPYYREAAGGLPLEQWREFPVIDKREMMAHFDRLNTEGIGLEEALEAAWEAEKCRDFSPTVRGITVGLSSGTSGHRGVFLVSRQEQMAWAGTIMAKVLPGGLLQKHRVAFFLRANSNLYASVRKGRIEFQYFDLLEPIEKHVSQLNTYRPTLLVAPASVLRLLAEAVKTGALHIRPDKIVSVAEVLDPLDERYIGECFGRQVHQIYQCTEGFLGFTCSHGTLHLNEDLLVVEKEYLEGAERKFVPILTDFRRRTQPIIRYRLNDILTERKEPCPCGSKLLALEQIEGRSDDLFYLHSVANGRRKPVFPDFIRRAVLSASPEIEEYLIIQHSERLVECSLKVRPELEAVCREQVTRALTELCSRLHCHAPNIRYSEYVQGPRERKLRRVERRFAL</sequence>
<dbReference type="NCBIfam" id="TIGR02304">
    <property type="entry name" value="aden_form_hyp"/>
    <property type="match status" value="1"/>
</dbReference>
<dbReference type="Gene3D" id="3.40.50.12780">
    <property type="entry name" value="N-terminal domain of ligase-like"/>
    <property type="match status" value="1"/>
</dbReference>
<evidence type="ECO:0000313" key="2">
    <source>
        <dbReference type="Proteomes" id="UP001597120"/>
    </source>
</evidence>
<keyword evidence="2" id="KW-1185">Reference proteome</keyword>
<dbReference type="InterPro" id="IPR042099">
    <property type="entry name" value="ANL_N_sf"/>
</dbReference>
<dbReference type="PANTHER" id="PTHR36932:SF1">
    <property type="entry name" value="CAPSULAR POLYSACCHARIDE BIOSYNTHESIS PROTEIN"/>
    <property type="match status" value="1"/>
</dbReference>
<protein>
    <submittedName>
        <fullName evidence="1">F390 synthetase-related protein</fullName>
    </submittedName>
</protein>
<proteinExistence type="predicted"/>
<dbReference type="InterPro" id="IPR053158">
    <property type="entry name" value="CapK_Type1_Caps_Biosynth"/>
</dbReference>
<dbReference type="PANTHER" id="PTHR36932">
    <property type="entry name" value="CAPSULAR POLYSACCHARIDE BIOSYNTHESIS PROTEIN"/>
    <property type="match status" value="1"/>
</dbReference>
<dbReference type="EMBL" id="JBHTIU010000094">
    <property type="protein sequence ID" value="MFD0871919.1"/>
    <property type="molecule type" value="Genomic_DNA"/>
</dbReference>
<name>A0ABW3DH70_9BACL</name>
<accession>A0ABW3DH70</accession>
<dbReference type="InterPro" id="IPR012685">
    <property type="entry name" value="CHP02304_F390_synth-rel"/>
</dbReference>
<dbReference type="Proteomes" id="UP001597120">
    <property type="component" value="Unassembled WGS sequence"/>
</dbReference>
<evidence type="ECO:0000313" key="1">
    <source>
        <dbReference type="EMBL" id="MFD0871919.1"/>
    </source>
</evidence>
<gene>
    <name evidence="1" type="ORF">ACFQ03_22580</name>
</gene>
<comment type="caution">
    <text evidence="1">The sequence shown here is derived from an EMBL/GenBank/DDBJ whole genome shotgun (WGS) entry which is preliminary data.</text>
</comment>
<organism evidence="1 2">
    <name type="scientific">Paenibacillus residui</name>
    <dbReference type="NCBI Taxonomy" id="629724"/>
    <lineage>
        <taxon>Bacteria</taxon>
        <taxon>Bacillati</taxon>
        <taxon>Bacillota</taxon>
        <taxon>Bacilli</taxon>
        <taxon>Bacillales</taxon>
        <taxon>Paenibacillaceae</taxon>
        <taxon>Paenibacillus</taxon>
    </lineage>
</organism>